<organism evidence="5">
    <name type="scientific">Bionectria ochroleuca</name>
    <name type="common">Gliocladium roseum</name>
    <dbReference type="NCBI Taxonomy" id="29856"/>
    <lineage>
        <taxon>Eukaryota</taxon>
        <taxon>Fungi</taxon>
        <taxon>Dikarya</taxon>
        <taxon>Ascomycota</taxon>
        <taxon>Pezizomycotina</taxon>
        <taxon>Sordariomycetes</taxon>
        <taxon>Hypocreomycetidae</taxon>
        <taxon>Hypocreales</taxon>
        <taxon>Bionectriaceae</taxon>
        <taxon>Clonostachys</taxon>
    </lineage>
</organism>
<evidence type="ECO:0000256" key="1">
    <source>
        <dbReference type="ARBA" id="ARBA00023015"/>
    </source>
</evidence>
<dbReference type="AlphaFoldDB" id="A0A0B7KGM0"/>
<dbReference type="CDD" id="cd12148">
    <property type="entry name" value="fungal_TF_MHR"/>
    <property type="match status" value="1"/>
</dbReference>
<dbReference type="InterPro" id="IPR036864">
    <property type="entry name" value="Zn2-C6_fun-type_DNA-bd_sf"/>
</dbReference>
<sequence>MEIPSSSDTGSTRARKLRKGTFSCLECKRRKRRCEFQPLSAECNSCRRRGLPCLSQGREPEIGQQKVTERVNHIEDLVTLLLQKKRHQGGRLKDTAAAAELGSAVACPRSPRGTSISITTYLRSVLPPPAESALILSHTKSSHMPHKILWPDTSPSPRDEGFPPASAHPVLYGRKFMELALCLQDAQDTSGSAARYVEIVSRHISSLDVHMQSTEGIETLMLEAIYYVNDNKPKAAWLKCRRALSIAQLMVIEHPGWEIDQILARLVYGDRIMSLELGLPYFGVSGSISVASDENPSSRLEYAHSVLGCRVIERNLRFEQGNTLPVYDEEAREMDNTMRAEINFLPAGWWSIKPSLRDLADDEVMSETAKISTQLNHYWFLMQIHMPFIITQLRSVEPSEKNPYSGAVIATACRQVLSRFIVMRNYHDGYIYRGTDSKAISAAIMLLLTHIQAHRYNCGNDIQHLRPQDIDLVREMLKLVDLLYRSETRGLKIKKLLEIETDAAIGCHYMLVDGTNEGLPFLIPYIGHLSLVKVSSPHQESPFPWLEDLIPFEPNTSYTQLEGDLLLQEVDSLLEGQGAIL</sequence>
<dbReference type="Gene3D" id="4.10.240.10">
    <property type="entry name" value="Zn(2)-C6 fungal-type DNA-binding domain"/>
    <property type="match status" value="1"/>
</dbReference>
<keyword evidence="3" id="KW-0539">Nucleus</keyword>
<keyword evidence="1" id="KW-0805">Transcription regulation</keyword>
<evidence type="ECO:0000313" key="5">
    <source>
        <dbReference type="EMBL" id="CEO54070.1"/>
    </source>
</evidence>
<evidence type="ECO:0000259" key="4">
    <source>
        <dbReference type="PROSITE" id="PS50048"/>
    </source>
</evidence>
<protein>
    <recommendedName>
        <fullName evidence="4">Zn(2)-C6 fungal-type domain-containing protein</fullName>
    </recommendedName>
</protein>
<dbReference type="PANTHER" id="PTHR47840">
    <property type="entry name" value="ZN(II)2CYS6 TRANSCRIPTION FACTOR (EUROFUNG)-RELATED"/>
    <property type="match status" value="1"/>
</dbReference>
<keyword evidence="2" id="KW-0804">Transcription</keyword>
<name>A0A0B7KGM0_BIOOC</name>
<feature type="domain" description="Zn(2)-C6 fungal-type" evidence="4">
    <location>
        <begin position="23"/>
        <end position="53"/>
    </location>
</feature>
<dbReference type="PANTHER" id="PTHR47840:SF1">
    <property type="entry name" value="ZN(II)2CYS6 TRANSCRIPTION FACTOR (EUROFUNG)"/>
    <property type="match status" value="1"/>
</dbReference>
<dbReference type="SUPFAM" id="SSF57701">
    <property type="entry name" value="Zn2/Cys6 DNA-binding domain"/>
    <property type="match status" value="1"/>
</dbReference>
<dbReference type="PROSITE" id="PS00463">
    <property type="entry name" value="ZN2_CY6_FUNGAL_1"/>
    <property type="match status" value="1"/>
</dbReference>
<evidence type="ECO:0000256" key="3">
    <source>
        <dbReference type="ARBA" id="ARBA00023242"/>
    </source>
</evidence>
<accession>A0A0B7KGM0</accession>
<dbReference type="GO" id="GO:0008270">
    <property type="term" value="F:zinc ion binding"/>
    <property type="evidence" value="ECO:0007669"/>
    <property type="project" value="InterPro"/>
</dbReference>
<dbReference type="PROSITE" id="PS50048">
    <property type="entry name" value="ZN2_CY6_FUNGAL_2"/>
    <property type="match status" value="1"/>
</dbReference>
<dbReference type="CDD" id="cd00067">
    <property type="entry name" value="GAL4"/>
    <property type="match status" value="1"/>
</dbReference>
<dbReference type="EMBL" id="CDPU01000040">
    <property type="protein sequence ID" value="CEO54070.1"/>
    <property type="molecule type" value="Genomic_DNA"/>
</dbReference>
<dbReference type="SMART" id="SM00066">
    <property type="entry name" value="GAL4"/>
    <property type="match status" value="1"/>
</dbReference>
<gene>
    <name evidence="5" type="ORF">BN869_000010128_1</name>
</gene>
<dbReference type="GO" id="GO:0000981">
    <property type="term" value="F:DNA-binding transcription factor activity, RNA polymerase II-specific"/>
    <property type="evidence" value="ECO:0007669"/>
    <property type="project" value="InterPro"/>
</dbReference>
<proteinExistence type="predicted"/>
<reference evidence="5" key="1">
    <citation type="submission" date="2015-01" db="EMBL/GenBank/DDBJ databases">
        <authorList>
            <person name="Durling Mikael"/>
        </authorList>
    </citation>
    <scope>NUCLEOTIDE SEQUENCE</scope>
</reference>
<evidence type="ECO:0000256" key="2">
    <source>
        <dbReference type="ARBA" id="ARBA00023163"/>
    </source>
</evidence>
<dbReference type="InterPro" id="IPR001138">
    <property type="entry name" value="Zn2Cys6_DnaBD"/>
</dbReference>